<keyword evidence="1" id="KW-1133">Transmembrane helix</keyword>
<dbReference type="SUPFAM" id="SSF81321">
    <property type="entry name" value="Family A G protein-coupled receptor-like"/>
    <property type="match status" value="1"/>
</dbReference>
<comment type="caution">
    <text evidence="2">The sequence shown here is derived from an EMBL/GenBank/DDBJ whole genome shotgun (WGS) entry which is preliminary data.</text>
</comment>
<evidence type="ECO:0000313" key="2">
    <source>
        <dbReference type="EMBL" id="EYC38677.1"/>
    </source>
</evidence>
<dbReference type="AlphaFoldDB" id="A0A016WHB8"/>
<dbReference type="Pfam" id="PF10321">
    <property type="entry name" value="7TM_GPCR_Srt"/>
    <property type="match status" value="1"/>
</dbReference>
<proteinExistence type="predicted"/>
<dbReference type="OrthoDB" id="5875846at2759"/>
<gene>
    <name evidence="2" type="primary">Acey_s0702.g1658</name>
    <name evidence="2" type="ORF">Y032_0702g1658</name>
</gene>
<protein>
    <recommendedName>
        <fullName evidence="4">G-protein coupled receptors family 1 profile domain-containing protein</fullName>
    </recommendedName>
</protein>
<dbReference type="InterPro" id="IPR019425">
    <property type="entry name" value="7TM_GPCR_serpentine_rcpt_Srt"/>
</dbReference>
<keyword evidence="3" id="KW-1185">Reference proteome</keyword>
<evidence type="ECO:0008006" key="4">
    <source>
        <dbReference type="Google" id="ProtNLM"/>
    </source>
</evidence>
<evidence type="ECO:0000256" key="1">
    <source>
        <dbReference type="SAM" id="Phobius"/>
    </source>
</evidence>
<accession>A0A016WHB8</accession>
<dbReference type="PANTHER" id="PTHR23021">
    <property type="entry name" value="SERPENTINE RECEPTOR, CLASS T"/>
    <property type="match status" value="1"/>
</dbReference>
<sequence>MECLIKNGWNAEKIPDYGCENTPKEGGQTNFVVGICFIIYGVITEFLYMVDVMVMMKKQQRRLSCYKIMIALGVYDMAALFVNSFLTGYFWINGVNYCTNPTFMYVVGCLALGGDHEDNLLDLVSIIKK</sequence>
<name>A0A016WHB8_9BILA</name>
<dbReference type="EMBL" id="JARK01000302">
    <property type="protein sequence ID" value="EYC38677.1"/>
    <property type="molecule type" value="Genomic_DNA"/>
</dbReference>
<feature type="transmembrane region" description="Helical" evidence="1">
    <location>
        <begin position="68"/>
        <end position="92"/>
    </location>
</feature>
<organism evidence="2 3">
    <name type="scientific">Ancylostoma ceylanicum</name>
    <dbReference type="NCBI Taxonomy" id="53326"/>
    <lineage>
        <taxon>Eukaryota</taxon>
        <taxon>Metazoa</taxon>
        <taxon>Ecdysozoa</taxon>
        <taxon>Nematoda</taxon>
        <taxon>Chromadorea</taxon>
        <taxon>Rhabditida</taxon>
        <taxon>Rhabditina</taxon>
        <taxon>Rhabditomorpha</taxon>
        <taxon>Strongyloidea</taxon>
        <taxon>Ancylostomatidae</taxon>
        <taxon>Ancylostomatinae</taxon>
        <taxon>Ancylostoma</taxon>
    </lineage>
</organism>
<keyword evidence="1" id="KW-0472">Membrane</keyword>
<dbReference type="Proteomes" id="UP000024635">
    <property type="component" value="Unassembled WGS sequence"/>
</dbReference>
<keyword evidence="1" id="KW-0812">Transmembrane</keyword>
<evidence type="ECO:0000313" key="3">
    <source>
        <dbReference type="Proteomes" id="UP000024635"/>
    </source>
</evidence>
<reference evidence="3" key="1">
    <citation type="journal article" date="2015" name="Nat. Genet.">
        <title>The genome and transcriptome of the zoonotic hookworm Ancylostoma ceylanicum identify infection-specific gene families.</title>
        <authorList>
            <person name="Schwarz E.M."/>
            <person name="Hu Y."/>
            <person name="Antoshechkin I."/>
            <person name="Miller M.M."/>
            <person name="Sternberg P.W."/>
            <person name="Aroian R.V."/>
        </authorList>
    </citation>
    <scope>NUCLEOTIDE SEQUENCE</scope>
    <source>
        <strain evidence="3">HY135</strain>
    </source>
</reference>
<feature type="transmembrane region" description="Helical" evidence="1">
    <location>
        <begin position="31"/>
        <end position="56"/>
    </location>
</feature>
<dbReference type="STRING" id="53326.A0A016WHB8"/>